<feature type="transmembrane region" description="Helical" evidence="1">
    <location>
        <begin position="12"/>
        <end position="32"/>
    </location>
</feature>
<reference evidence="2 3" key="1">
    <citation type="submission" date="2019-03" db="EMBL/GenBank/DDBJ databases">
        <title>Deep-cultivation of Planctomycetes and their phenomic and genomic characterization uncovers novel biology.</title>
        <authorList>
            <person name="Wiegand S."/>
            <person name="Jogler M."/>
            <person name="Boedeker C."/>
            <person name="Pinto D."/>
            <person name="Vollmers J."/>
            <person name="Rivas-Marin E."/>
            <person name="Kohn T."/>
            <person name="Peeters S.H."/>
            <person name="Heuer A."/>
            <person name="Rast P."/>
            <person name="Oberbeckmann S."/>
            <person name="Bunk B."/>
            <person name="Jeske O."/>
            <person name="Meyerdierks A."/>
            <person name="Storesund J.E."/>
            <person name="Kallscheuer N."/>
            <person name="Luecker S."/>
            <person name="Lage O.M."/>
            <person name="Pohl T."/>
            <person name="Merkel B.J."/>
            <person name="Hornburger P."/>
            <person name="Mueller R.-W."/>
            <person name="Bruemmer F."/>
            <person name="Labrenz M."/>
            <person name="Spormann A.M."/>
            <person name="Op den Camp H."/>
            <person name="Overmann J."/>
            <person name="Amann R."/>
            <person name="Jetten M.S.M."/>
            <person name="Mascher T."/>
            <person name="Medema M.H."/>
            <person name="Devos D.P."/>
            <person name="Kaster A.-K."/>
            <person name="Ovreas L."/>
            <person name="Rohde M."/>
            <person name="Galperin M.Y."/>
            <person name="Jogler C."/>
        </authorList>
    </citation>
    <scope>NUCLEOTIDE SEQUENCE [LARGE SCALE GENOMIC DNA]</scope>
    <source>
        <strain evidence="2 3">Enr10</strain>
    </source>
</reference>
<keyword evidence="1" id="KW-0472">Membrane</keyword>
<evidence type="ECO:0000256" key="1">
    <source>
        <dbReference type="SAM" id="Phobius"/>
    </source>
</evidence>
<dbReference type="EMBL" id="CP037421">
    <property type="protein sequence ID" value="QDT26660.1"/>
    <property type="molecule type" value="Genomic_DNA"/>
</dbReference>
<keyword evidence="3" id="KW-1185">Reference proteome</keyword>
<proteinExistence type="predicted"/>
<gene>
    <name evidence="2" type="ORF">Enr10x_19700</name>
</gene>
<dbReference type="RefSeq" id="WP_261343253.1">
    <property type="nucleotide sequence ID" value="NZ_CP037421.1"/>
</dbReference>
<organism evidence="2 3">
    <name type="scientific">Gimesia panareensis</name>
    <dbReference type="NCBI Taxonomy" id="2527978"/>
    <lineage>
        <taxon>Bacteria</taxon>
        <taxon>Pseudomonadati</taxon>
        <taxon>Planctomycetota</taxon>
        <taxon>Planctomycetia</taxon>
        <taxon>Planctomycetales</taxon>
        <taxon>Planctomycetaceae</taxon>
        <taxon>Gimesia</taxon>
    </lineage>
</organism>
<dbReference type="AlphaFoldDB" id="A0A517Q4V1"/>
<evidence type="ECO:0008006" key="4">
    <source>
        <dbReference type="Google" id="ProtNLM"/>
    </source>
</evidence>
<keyword evidence="1" id="KW-0812">Transmembrane</keyword>
<accession>A0A517Q4V1</accession>
<sequence>MKRSKRSGFTLKELLVIVLINVILIALLYPAVQQARDPNGPPGKMIPDILPDEKNRFSYPARPSIILPPNWEIRHGKEEPEFHSLLIWPRCGMRRRPSSLSIWINSPPPENEDLSKFKRVKFQGFPAYERMVISRKDSFDDPARSDYDLYINRDGEWWHISFLVSDEMTALPAMMRKYINSICFPPEVAVGAEQSPESE</sequence>
<protein>
    <recommendedName>
        <fullName evidence="4">Type II secretion system protein G</fullName>
    </recommendedName>
</protein>
<dbReference type="Proteomes" id="UP000315647">
    <property type="component" value="Chromosome"/>
</dbReference>
<keyword evidence="1" id="KW-1133">Transmembrane helix</keyword>
<evidence type="ECO:0000313" key="3">
    <source>
        <dbReference type="Proteomes" id="UP000315647"/>
    </source>
</evidence>
<evidence type="ECO:0000313" key="2">
    <source>
        <dbReference type="EMBL" id="QDT26660.1"/>
    </source>
</evidence>
<name>A0A517Q4V1_9PLAN</name>